<dbReference type="Pfam" id="PF20903">
    <property type="entry name" value="SPL"/>
    <property type="match status" value="1"/>
</dbReference>
<dbReference type="Proteomes" id="UP001501243">
    <property type="component" value="Unassembled WGS sequence"/>
</dbReference>
<protein>
    <submittedName>
        <fullName evidence="1">Spore photoproduct lyase</fullName>
    </submittedName>
</protein>
<dbReference type="Gene3D" id="3.40.50.12110">
    <property type="match status" value="1"/>
</dbReference>
<dbReference type="RefSeq" id="WP_236018663.1">
    <property type="nucleotide sequence ID" value="NZ_BAABGQ010000005.1"/>
</dbReference>
<dbReference type="PANTHER" id="PTHR37822:SF2">
    <property type="entry name" value="SPORE PHOTOPRODUCT LYASE"/>
    <property type="match status" value="1"/>
</dbReference>
<dbReference type="GO" id="GO:0016829">
    <property type="term" value="F:lyase activity"/>
    <property type="evidence" value="ECO:0007669"/>
    <property type="project" value="UniProtKB-KW"/>
</dbReference>
<name>A0ABP8Q1U7_9BACT</name>
<gene>
    <name evidence="1" type="primary">splB</name>
    <name evidence="1" type="ORF">GCM10023172_08970</name>
</gene>
<sequence>MQTDLFLPVLNTSEVARPLAPVEAAAPRTHGAKLWLPQRVLFTPDALQEDYGQQILARAEALNLDIELLKSNRLTGLRGPDERATYRAAKTTLAVVNAPAGALRLQPTPPSADYQLNLAEGCPAHCQYCYLAGSLSGPPVVCAFANLPKLLTNTQLYERADRPVSFEASCYTDVLGIEHLTGALAETVKYFAGREGGRLRFVSKYDHVESLLGLPHNGHTRARASLNAEPLARQLEGGTASIEARIQALRRLALPVAQGGGGYPVGVVLAPIMPLPDWQRHYGELLDRLQAAFDFDCDLTVEFITHRFTPGSKEVLLGWYPNTSLDLEESTRAVKRNKFGGLKYVYDLPTMKELKAWFTSEWQRCFPNAPVQYWT</sequence>
<dbReference type="PANTHER" id="PTHR37822">
    <property type="entry name" value="SPORE PHOTOPRODUCT LYASE-RELATED"/>
    <property type="match status" value="1"/>
</dbReference>
<organism evidence="1 2">
    <name type="scientific">Hymenobacter ginsengisoli</name>
    <dbReference type="NCBI Taxonomy" id="1051626"/>
    <lineage>
        <taxon>Bacteria</taxon>
        <taxon>Pseudomonadati</taxon>
        <taxon>Bacteroidota</taxon>
        <taxon>Cytophagia</taxon>
        <taxon>Cytophagales</taxon>
        <taxon>Hymenobacteraceae</taxon>
        <taxon>Hymenobacter</taxon>
    </lineage>
</organism>
<comment type="caution">
    <text evidence="1">The sequence shown here is derived from an EMBL/GenBank/DDBJ whole genome shotgun (WGS) entry which is preliminary data.</text>
</comment>
<reference evidence="2" key="1">
    <citation type="journal article" date="2019" name="Int. J. Syst. Evol. Microbiol.">
        <title>The Global Catalogue of Microorganisms (GCM) 10K type strain sequencing project: providing services to taxonomists for standard genome sequencing and annotation.</title>
        <authorList>
            <consortium name="The Broad Institute Genomics Platform"/>
            <consortium name="The Broad Institute Genome Sequencing Center for Infectious Disease"/>
            <person name="Wu L."/>
            <person name="Ma J."/>
        </authorList>
    </citation>
    <scope>NUCLEOTIDE SEQUENCE [LARGE SCALE GENOMIC DNA]</scope>
    <source>
        <strain evidence="2">JCM 17841</strain>
    </source>
</reference>
<evidence type="ECO:0000313" key="1">
    <source>
        <dbReference type="EMBL" id="GAA4496172.1"/>
    </source>
</evidence>
<keyword evidence="2" id="KW-1185">Reference proteome</keyword>
<keyword evidence="1" id="KW-0456">Lyase</keyword>
<accession>A0ABP8Q1U7</accession>
<dbReference type="InterPro" id="IPR049539">
    <property type="entry name" value="SPL"/>
</dbReference>
<dbReference type="Gene3D" id="3.80.30.30">
    <property type="match status" value="1"/>
</dbReference>
<dbReference type="EMBL" id="BAABGQ010000005">
    <property type="protein sequence ID" value="GAA4496172.1"/>
    <property type="molecule type" value="Genomic_DNA"/>
</dbReference>
<proteinExistence type="predicted"/>
<evidence type="ECO:0000313" key="2">
    <source>
        <dbReference type="Proteomes" id="UP001501243"/>
    </source>
</evidence>